<dbReference type="Pfam" id="PF02823">
    <property type="entry name" value="ATP-synt_DE_N"/>
    <property type="match status" value="1"/>
</dbReference>
<name>A0A0B5FSQ7_9BACT</name>
<dbReference type="HAMAP" id="MF_00530">
    <property type="entry name" value="ATP_synth_epsil_bac"/>
    <property type="match status" value="1"/>
</dbReference>
<evidence type="ECO:0000256" key="2">
    <source>
        <dbReference type="ARBA" id="ARBA00004184"/>
    </source>
</evidence>
<feature type="domain" description="ATP synthase F1 complex delta/epsilon subunit N-terminal" evidence="12">
    <location>
        <begin position="5"/>
        <end position="83"/>
    </location>
</feature>
<dbReference type="GO" id="GO:0005886">
    <property type="term" value="C:plasma membrane"/>
    <property type="evidence" value="ECO:0007669"/>
    <property type="project" value="UniProtKB-SubCell"/>
</dbReference>
<dbReference type="CDD" id="cd12152">
    <property type="entry name" value="F1-ATPase_delta"/>
    <property type="match status" value="1"/>
</dbReference>
<evidence type="ECO:0000256" key="3">
    <source>
        <dbReference type="ARBA" id="ARBA00005712"/>
    </source>
</evidence>
<dbReference type="RefSeq" id="WP_040201650.1">
    <property type="nucleotide sequence ID" value="NZ_CP010311.1"/>
</dbReference>
<dbReference type="OrthoDB" id="9799969at2"/>
<comment type="subunit">
    <text evidence="9 10">F-type ATPases have 2 components, CF(1) - the catalytic core - and CF(0) - the membrane proton channel. CF(1) has five subunits: alpha(3), beta(3), gamma(1), delta(1), epsilon(1). CF(0) has three main subunits: a, b and c.</text>
</comment>
<feature type="domain" description="ATP synthase epsilon subunit C-terminal" evidence="11">
    <location>
        <begin position="87"/>
        <end position="133"/>
    </location>
</feature>
<keyword evidence="13" id="KW-0378">Hydrolase</keyword>
<keyword evidence="4 9" id="KW-0813">Transport</keyword>
<evidence type="ECO:0000256" key="10">
    <source>
        <dbReference type="RuleBase" id="RU003656"/>
    </source>
</evidence>
<dbReference type="EMBL" id="CP010311">
    <property type="protein sequence ID" value="AJF07689.1"/>
    <property type="molecule type" value="Genomic_DNA"/>
</dbReference>
<evidence type="ECO:0000313" key="13">
    <source>
        <dbReference type="EMBL" id="AJF07689.1"/>
    </source>
</evidence>
<dbReference type="HOGENOM" id="CLU_084338_1_3_7"/>
<comment type="function">
    <text evidence="1 9">Produces ATP from ADP in the presence of a proton gradient across the membrane.</text>
</comment>
<keyword evidence="14" id="KW-1185">Reference proteome</keyword>
<evidence type="ECO:0000256" key="7">
    <source>
        <dbReference type="ARBA" id="ARBA00023196"/>
    </source>
</evidence>
<dbReference type="GO" id="GO:0012505">
    <property type="term" value="C:endomembrane system"/>
    <property type="evidence" value="ECO:0007669"/>
    <property type="project" value="UniProtKB-SubCell"/>
</dbReference>
<keyword evidence="7 9" id="KW-0139">CF(1)</keyword>
<keyword evidence="9" id="KW-0375">Hydrogen ion transport</keyword>
<dbReference type="InterPro" id="IPR020547">
    <property type="entry name" value="ATP_synth_F1_esu_C"/>
</dbReference>
<dbReference type="GO" id="GO:0005524">
    <property type="term" value="F:ATP binding"/>
    <property type="evidence" value="ECO:0007669"/>
    <property type="project" value="UniProtKB-UniRule"/>
</dbReference>
<dbReference type="InterPro" id="IPR001469">
    <property type="entry name" value="ATP_synth_F1_dsu/esu"/>
</dbReference>
<dbReference type="InterPro" id="IPR020546">
    <property type="entry name" value="ATP_synth_F1_dsu/esu_N"/>
</dbReference>
<dbReference type="GO" id="GO:0016787">
    <property type="term" value="F:hydrolase activity"/>
    <property type="evidence" value="ECO:0007669"/>
    <property type="project" value="UniProtKB-KW"/>
</dbReference>
<organism evidence="13 14">
    <name type="scientific">Geoalkalibacter subterraneus</name>
    <dbReference type="NCBI Taxonomy" id="483547"/>
    <lineage>
        <taxon>Bacteria</taxon>
        <taxon>Pseudomonadati</taxon>
        <taxon>Thermodesulfobacteriota</taxon>
        <taxon>Desulfuromonadia</taxon>
        <taxon>Desulfuromonadales</taxon>
        <taxon>Geoalkalibacteraceae</taxon>
        <taxon>Geoalkalibacter</taxon>
    </lineage>
</organism>
<proteinExistence type="inferred from homology"/>
<gene>
    <name evidence="9 13" type="primary">atpC</name>
    <name evidence="13" type="ORF">GSUB_15600</name>
</gene>
<sequence length="137" mass="15179">MAEKLKIDLVTPYRRVLSEEVDEITAPGLVGEFGILPSHTPLLTTLRIGELSYRKGGETFHIAVNWGYVEVENDHVTILVETAEPSDEIDLERAKQALGRAEEALKKLSPEDKEFAIMKAALDRALVRIQVAGRGGR</sequence>
<dbReference type="Gene3D" id="1.20.5.440">
    <property type="entry name" value="ATP synthase delta/epsilon subunit, C-terminal domain"/>
    <property type="match status" value="1"/>
</dbReference>
<evidence type="ECO:0000256" key="6">
    <source>
        <dbReference type="ARBA" id="ARBA00023136"/>
    </source>
</evidence>
<accession>A0A0B5FSQ7</accession>
<dbReference type="SUPFAM" id="SSF51344">
    <property type="entry name" value="Epsilon subunit of F1F0-ATP synthase N-terminal domain"/>
    <property type="match status" value="1"/>
</dbReference>
<comment type="subcellular location">
    <subcellularLocation>
        <location evidence="9">Cell membrane</location>
        <topology evidence="9">Peripheral membrane protein</topology>
    </subcellularLocation>
    <subcellularLocation>
        <location evidence="2">Endomembrane system</location>
        <topology evidence="2">Peripheral membrane protein</topology>
    </subcellularLocation>
</comment>
<dbReference type="STRING" id="483547.GSUB_15600"/>
<dbReference type="Gene3D" id="2.60.15.10">
    <property type="entry name" value="F0F1 ATP synthase delta/epsilon subunit, N-terminal"/>
    <property type="match status" value="1"/>
</dbReference>
<evidence type="ECO:0000256" key="9">
    <source>
        <dbReference type="HAMAP-Rule" id="MF_00530"/>
    </source>
</evidence>
<reference evidence="13 14" key="1">
    <citation type="journal article" date="2015" name="Genome Announc.">
        <title>Genomes of Geoalkalibacter ferrihydriticus Z-0531T and Geoalkalibacter subterraneus Red1T, Two Haloalkaliphilic Metal-Reducing Deltaproteobacteria.</title>
        <authorList>
            <person name="Badalamenti J.P."/>
            <person name="Krajmalnik-Brown R."/>
            <person name="Torres C.I."/>
            <person name="Bond D.R."/>
        </authorList>
    </citation>
    <scope>NUCLEOTIDE SEQUENCE [LARGE SCALE GENOMIC DNA]</scope>
    <source>
        <strain evidence="13 14">Red1</strain>
    </source>
</reference>
<evidence type="ECO:0000256" key="5">
    <source>
        <dbReference type="ARBA" id="ARBA00023065"/>
    </source>
</evidence>
<keyword evidence="8 9" id="KW-0066">ATP synthesis</keyword>
<evidence type="ECO:0000256" key="1">
    <source>
        <dbReference type="ARBA" id="ARBA00003543"/>
    </source>
</evidence>
<dbReference type="Pfam" id="PF00401">
    <property type="entry name" value="ATP-synt_DE"/>
    <property type="match status" value="1"/>
</dbReference>
<dbReference type="NCBIfam" id="NF009980">
    <property type="entry name" value="PRK13446.1"/>
    <property type="match status" value="1"/>
</dbReference>
<comment type="similarity">
    <text evidence="3 9 10">Belongs to the ATPase epsilon chain family.</text>
</comment>
<dbReference type="GO" id="GO:0046933">
    <property type="term" value="F:proton-transporting ATP synthase activity, rotational mechanism"/>
    <property type="evidence" value="ECO:0007669"/>
    <property type="project" value="UniProtKB-UniRule"/>
</dbReference>
<evidence type="ECO:0000259" key="11">
    <source>
        <dbReference type="Pfam" id="PF00401"/>
    </source>
</evidence>
<dbReference type="InterPro" id="IPR036771">
    <property type="entry name" value="ATPsynth_dsu/esu_N"/>
</dbReference>
<keyword evidence="9" id="KW-1003">Cell membrane</keyword>
<evidence type="ECO:0000256" key="4">
    <source>
        <dbReference type="ARBA" id="ARBA00022448"/>
    </source>
</evidence>
<dbReference type="NCBIfam" id="TIGR01216">
    <property type="entry name" value="ATP_synt_epsi"/>
    <property type="match status" value="1"/>
</dbReference>
<dbReference type="AlphaFoldDB" id="A0A0B5FSQ7"/>
<dbReference type="PANTHER" id="PTHR13822">
    <property type="entry name" value="ATP SYNTHASE DELTA/EPSILON CHAIN"/>
    <property type="match status" value="1"/>
</dbReference>
<evidence type="ECO:0000256" key="8">
    <source>
        <dbReference type="ARBA" id="ARBA00023310"/>
    </source>
</evidence>
<dbReference type="GO" id="GO:0045259">
    <property type="term" value="C:proton-transporting ATP synthase complex"/>
    <property type="evidence" value="ECO:0007669"/>
    <property type="project" value="UniProtKB-KW"/>
</dbReference>
<dbReference type="PANTHER" id="PTHR13822:SF10">
    <property type="entry name" value="ATP SYNTHASE EPSILON CHAIN, CHLOROPLASTIC"/>
    <property type="match status" value="1"/>
</dbReference>
<dbReference type="KEGG" id="gsb:GSUB_15600"/>
<evidence type="ECO:0000313" key="14">
    <source>
        <dbReference type="Proteomes" id="UP000035036"/>
    </source>
</evidence>
<keyword evidence="6 9" id="KW-0472">Membrane</keyword>
<dbReference type="Proteomes" id="UP000035036">
    <property type="component" value="Chromosome"/>
</dbReference>
<protein>
    <recommendedName>
        <fullName evidence="9">ATP synthase epsilon chain</fullName>
    </recommendedName>
    <alternativeName>
        <fullName evidence="9">ATP synthase F1 sector epsilon subunit</fullName>
    </alternativeName>
    <alternativeName>
        <fullName evidence="9">F-ATPase epsilon subunit</fullName>
    </alternativeName>
</protein>
<evidence type="ECO:0000259" key="12">
    <source>
        <dbReference type="Pfam" id="PF02823"/>
    </source>
</evidence>
<keyword evidence="5 9" id="KW-0406">Ion transport</keyword>